<dbReference type="Proteomes" id="UP001501496">
    <property type="component" value="Unassembled WGS sequence"/>
</dbReference>
<keyword evidence="2" id="KW-1185">Reference proteome</keyword>
<accession>A0ABP8CFY3</accession>
<evidence type="ECO:0000313" key="2">
    <source>
        <dbReference type="Proteomes" id="UP001501496"/>
    </source>
</evidence>
<organism evidence="1 2">
    <name type="scientific">Postechiella marina</name>
    <dbReference type="NCBI Taxonomy" id="943941"/>
    <lineage>
        <taxon>Bacteria</taxon>
        <taxon>Pseudomonadati</taxon>
        <taxon>Bacteroidota</taxon>
        <taxon>Flavobacteriia</taxon>
        <taxon>Flavobacteriales</taxon>
        <taxon>Flavobacteriaceae</taxon>
        <taxon>Postechiella</taxon>
    </lineage>
</organism>
<name>A0ABP8CFY3_9FLAO</name>
<dbReference type="EMBL" id="BAABCA010000006">
    <property type="protein sequence ID" value="GAA4238790.1"/>
    <property type="molecule type" value="Genomic_DNA"/>
</dbReference>
<reference evidence="2" key="1">
    <citation type="journal article" date="2019" name="Int. J. Syst. Evol. Microbiol.">
        <title>The Global Catalogue of Microorganisms (GCM) 10K type strain sequencing project: providing services to taxonomists for standard genome sequencing and annotation.</title>
        <authorList>
            <consortium name="The Broad Institute Genomics Platform"/>
            <consortium name="The Broad Institute Genome Sequencing Center for Infectious Disease"/>
            <person name="Wu L."/>
            <person name="Ma J."/>
        </authorList>
    </citation>
    <scope>NUCLEOTIDE SEQUENCE [LARGE SCALE GENOMIC DNA]</scope>
    <source>
        <strain evidence="2">JCM 17630</strain>
    </source>
</reference>
<comment type="caution">
    <text evidence="1">The sequence shown here is derived from an EMBL/GenBank/DDBJ whole genome shotgun (WGS) entry which is preliminary data.</text>
</comment>
<dbReference type="RefSeq" id="WP_344789207.1">
    <property type="nucleotide sequence ID" value="NZ_BAABCA010000006.1"/>
</dbReference>
<protein>
    <submittedName>
        <fullName evidence="1">Uncharacterized protein</fullName>
    </submittedName>
</protein>
<proteinExistence type="predicted"/>
<gene>
    <name evidence="1" type="ORF">GCM10022291_30650</name>
</gene>
<sequence length="65" mass="7578">MRIYENAEEIAKDLEVLKLKRDISIEELKLVKQSFKEDLSLANWVQTILKTIGKVGFFKIAKKII</sequence>
<evidence type="ECO:0000313" key="1">
    <source>
        <dbReference type="EMBL" id="GAA4238790.1"/>
    </source>
</evidence>